<name>A0ABQ8EKU9_BRANA</name>
<keyword evidence="1" id="KW-0812">Transmembrane</keyword>
<dbReference type="Proteomes" id="UP000824890">
    <property type="component" value="Unassembled WGS sequence"/>
</dbReference>
<proteinExistence type="predicted"/>
<gene>
    <name evidence="2" type="ORF">HID58_001957</name>
</gene>
<sequence>MAIDKGKFQEEEEAAAVARFHKIILGWDYTQLLKETEVKRNSFIYTTPFLLFFFYIYLF</sequence>
<comment type="caution">
    <text evidence="2">The sequence shown here is derived from an EMBL/GenBank/DDBJ whole genome shotgun (WGS) entry which is preliminary data.</text>
</comment>
<evidence type="ECO:0000313" key="3">
    <source>
        <dbReference type="Proteomes" id="UP000824890"/>
    </source>
</evidence>
<keyword evidence="1" id="KW-1133">Transmembrane helix</keyword>
<evidence type="ECO:0000313" key="2">
    <source>
        <dbReference type="EMBL" id="KAH0942320.1"/>
    </source>
</evidence>
<protein>
    <submittedName>
        <fullName evidence="2">Uncharacterized protein</fullName>
    </submittedName>
</protein>
<feature type="transmembrane region" description="Helical" evidence="1">
    <location>
        <begin position="42"/>
        <end position="58"/>
    </location>
</feature>
<reference evidence="2 3" key="1">
    <citation type="submission" date="2021-05" db="EMBL/GenBank/DDBJ databases">
        <title>Genome Assembly of Synthetic Allotetraploid Brassica napus Reveals Homoeologous Exchanges between Subgenomes.</title>
        <authorList>
            <person name="Davis J.T."/>
        </authorList>
    </citation>
    <scope>NUCLEOTIDE SEQUENCE [LARGE SCALE GENOMIC DNA]</scope>
    <source>
        <strain evidence="3">cv. Da-Ae</strain>
        <tissue evidence="2">Seedling</tissue>
    </source>
</reference>
<organism evidence="2 3">
    <name type="scientific">Brassica napus</name>
    <name type="common">Rape</name>
    <dbReference type="NCBI Taxonomy" id="3708"/>
    <lineage>
        <taxon>Eukaryota</taxon>
        <taxon>Viridiplantae</taxon>
        <taxon>Streptophyta</taxon>
        <taxon>Embryophyta</taxon>
        <taxon>Tracheophyta</taxon>
        <taxon>Spermatophyta</taxon>
        <taxon>Magnoliopsida</taxon>
        <taxon>eudicotyledons</taxon>
        <taxon>Gunneridae</taxon>
        <taxon>Pentapetalae</taxon>
        <taxon>rosids</taxon>
        <taxon>malvids</taxon>
        <taxon>Brassicales</taxon>
        <taxon>Brassicaceae</taxon>
        <taxon>Brassiceae</taxon>
        <taxon>Brassica</taxon>
    </lineage>
</organism>
<keyword evidence="3" id="KW-1185">Reference proteome</keyword>
<accession>A0ABQ8EKU9</accession>
<evidence type="ECO:0000256" key="1">
    <source>
        <dbReference type="SAM" id="Phobius"/>
    </source>
</evidence>
<dbReference type="EMBL" id="JAGKQM010000001">
    <property type="protein sequence ID" value="KAH0942320.1"/>
    <property type="molecule type" value="Genomic_DNA"/>
</dbReference>
<keyword evidence="1" id="KW-0472">Membrane</keyword>